<proteinExistence type="predicted"/>
<dbReference type="Proteomes" id="UP000649617">
    <property type="component" value="Unassembled WGS sequence"/>
</dbReference>
<dbReference type="AlphaFoldDB" id="A0A812YIF4"/>
<evidence type="ECO:0000313" key="2">
    <source>
        <dbReference type="Proteomes" id="UP000649617"/>
    </source>
</evidence>
<dbReference type="EMBL" id="CAJNIZ010047937">
    <property type="protein sequence ID" value="CAE7778634.1"/>
    <property type="molecule type" value="Genomic_DNA"/>
</dbReference>
<keyword evidence="2" id="KW-1185">Reference proteome</keyword>
<organism evidence="1 2">
    <name type="scientific">Symbiodinium pilosum</name>
    <name type="common">Dinoflagellate</name>
    <dbReference type="NCBI Taxonomy" id="2952"/>
    <lineage>
        <taxon>Eukaryota</taxon>
        <taxon>Sar</taxon>
        <taxon>Alveolata</taxon>
        <taxon>Dinophyceae</taxon>
        <taxon>Suessiales</taxon>
        <taxon>Symbiodiniaceae</taxon>
        <taxon>Symbiodinium</taxon>
    </lineage>
</organism>
<evidence type="ECO:0000313" key="1">
    <source>
        <dbReference type="EMBL" id="CAE7778634.1"/>
    </source>
</evidence>
<protein>
    <submittedName>
        <fullName evidence="1">Uncharacterized protein</fullName>
    </submittedName>
</protein>
<reference evidence="1" key="1">
    <citation type="submission" date="2021-02" db="EMBL/GenBank/DDBJ databases">
        <authorList>
            <person name="Dougan E. K."/>
            <person name="Rhodes N."/>
            <person name="Thang M."/>
            <person name="Chan C."/>
        </authorList>
    </citation>
    <scope>NUCLEOTIDE SEQUENCE</scope>
</reference>
<sequence>MFEGPAFEEGEQWRALTRIKVRTEPSIKAPQLDDKVIDKGEIFFVAEKRRAKIPTGDKHRMYLRLAAGKGWVFDLGVAGEWYGKPIAQPVYEDEPGDGSDPFSDMGDAVREMFR</sequence>
<comment type="caution">
    <text evidence="1">The sequence shown here is derived from an EMBL/GenBank/DDBJ whole genome shotgun (WGS) entry which is preliminary data.</text>
</comment>
<name>A0A812YIF4_SYMPI</name>
<gene>
    <name evidence="1" type="ORF">SPIL2461_LOCUS23095</name>
</gene>
<accession>A0A812YIF4</accession>